<feature type="compositionally biased region" description="Low complexity" evidence="8">
    <location>
        <begin position="364"/>
        <end position="373"/>
    </location>
</feature>
<feature type="domain" description="Homeobox" evidence="9">
    <location>
        <begin position="61"/>
        <end position="121"/>
    </location>
</feature>
<feature type="region of interest" description="Disordered" evidence="8">
    <location>
        <begin position="356"/>
        <end position="379"/>
    </location>
</feature>
<feature type="region of interest" description="Disordered" evidence="8">
    <location>
        <begin position="114"/>
        <end position="213"/>
    </location>
</feature>
<dbReference type="GO" id="GO:0000981">
    <property type="term" value="F:DNA-binding transcription factor activity, RNA polymerase II-specific"/>
    <property type="evidence" value="ECO:0007669"/>
    <property type="project" value="InterPro"/>
</dbReference>
<feature type="compositionally biased region" description="Polar residues" evidence="8">
    <location>
        <begin position="312"/>
        <end position="330"/>
    </location>
</feature>
<feature type="compositionally biased region" description="Low complexity" evidence="8">
    <location>
        <begin position="653"/>
        <end position="664"/>
    </location>
</feature>
<dbReference type="PANTHER" id="PTHR24341">
    <property type="entry name" value="HOMEOBOX PROTEIN ENGRAILED"/>
    <property type="match status" value="1"/>
</dbReference>
<feature type="region of interest" description="Disordered" evidence="8">
    <location>
        <begin position="255"/>
        <end position="330"/>
    </location>
</feature>
<feature type="region of interest" description="Disordered" evidence="8">
    <location>
        <begin position="495"/>
        <end position="517"/>
    </location>
</feature>
<feature type="compositionally biased region" description="Polar residues" evidence="8">
    <location>
        <begin position="169"/>
        <end position="183"/>
    </location>
</feature>
<dbReference type="EMBL" id="JPOX01000014">
    <property type="protein sequence ID" value="KFX47816.1"/>
    <property type="molecule type" value="Genomic_DNA"/>
</dbReference>
<evidence type="ECO:0000259" key="9">
    <source>
        <dbReference type="PROSITE" id="PS50071"/>
    </source>
</evidence>
<gene>
    <name evidence="10" type="ORF">GQ26_0142040</name>
</gene>
<dbReference type="PROSITE" id="PS00027">
    <property type="entry name" value="HOMEOBOX_1"/>
    <property type="match status" value="1"/>
</dbReference>
<evidence type="ECO:0000256" key="8">
    <source>
        <dbReference type="SAM" id="MobiDB-lite"/>
    </source>
</evidence>
<evidence type="ECO:0000256" key="2">
    <source>
        <dbReference type="ARBA" id="ARBA00010896"/>
    </source>
</evidence>
<evidence type="ECO:0000256" key="5">
    <source>
        <dbReference type="ARBA" id="ARBA00023242"/>
    </source>
</evidence>
<dbReference type="SUPFAM" id="SSF46689">
    <property type="entry name" value="Homeodomain-like"/>
    <property type="match status" value="1"/>
</dbReference>
<name>A0A093VMD7_TALMA</name>
<evidence type="ECO:0000313" key="10">
    <source>
        <dbReference type="EMBL" id="KFX47816.1"/>
    </source>
</evidence>
<comment type="caution">
    <text evidence="10">The sequence shown here is derived from an EMBL/GenBank/DDBJ whole genome shotgun (WGS) entry which is preliminary data.</text>
</comment>
<sequence>MNYLHHPAYPYGVHAGIHLDQPGLVHPAIANNIDGYVLTRPAYELADYYTHMPLMEDYEEYSENLSRPRLTKEQVDTLEAQFQAHPKPNSNKKRELAVQTNLSLPRVANWFQNRRAKAKQQKRQEEFERMQREAKEKEDQSKSIKDEEQDYGLPGCDQKSPMHKDDNSHGTTKSPTPTQASNYTKDRPQTSDSSSLSRPKHQKTGSDLAQEKTYASLQRAISAAVAARDQYTGPSDDHISVGPTDRAFDVRQTNIPVPSANNTPQTSANSTLSEWGSSRDSSIAWTPSQSPEEGYEFGSLNNVPFASEVAQMDNSPNPDVSTSHGFGSITSRSQQMWNPQFQGRAEIHASDPMYGSLSYSSLQPPSATSSRRPSASEELADSISGIGINTAALAGSMDSSMWRRPEKELDIAARRKRPRPAAIGTAHHRLSTNPSMVSPNARMATFGAPHTIRHAKSSHTLGSRYAGVRKLSATQRSPLGYSSFAEAATAAAANASSESRQKHRLHTSASVGNLAPPTPLTPEDFQHMLLTPTTSDTQMNFSTPHLTDTQGNFPVTQSMQINVASPPETPLTLDVFSAIQYQNMAPPLSATPQYASFTDYSPITSEPLTGVSWAVSTPDASLFPSSLQSQRQQPPIYIYEQDDDEHQDPKWTLSGDDGSSLYGSTKASATPPANMMTVSEEHDPNGMTQFHIHEFPKQQEAHRNVAQQLAPQIPKNYTFSNQTPSDF</sequence>
<dbReference type="SMART" id="SM00389">
    <property type="entry name" value="HOX"/>
    <property type="match status" value="1"/>
</dbReference>
<dbReference type="GO" id="GO:0016586">
    <property type="term" value="C:RSC-type complex"/>
    <property type="evidence" value="ECO:0007669"/>
    <property type="project" value="TreeGrafter"/>
</dbReference>
<feature type="DNA-binding region" description="Homeobox" evidence="6">
    <location>
        <begin position="63"/>
        <end position="122"/>
    </location>
</feature>
<reference evidence="10" key="1">
    <citation type="journal article" date="2014" name="PLoS Genet.">
        <title>Signature Gene Expression Reveals Novel Clues to the Molecular Mechanisms of Dimorphic Transition in Penicillium marneffei.</title>
        <authorList>
            <person name="Yang E."/>
            <person name="Wang G."/>
            <person name="Cai J."/>
            <person name="Woo P.C."/>
            <person name="Lau S.K."/>
            <person name="Yuen K.-Y."/>
            <person name="Chow W.-N."/>
            <person name="Lin X."/>
        </authorList>
    </citation>
    <scope>NUCLEOTIDE SEQUENCE [LARGE SCALE GENOMIC DNA]</scope>
    <source>
        <strain evidence="10">PM1</strain>
    </source>
</reference>
<dbReference type="InterPro" id="IPR017970">
    <property type="entry name" value="Homeobox_CS"/>
</dbReference>
<feature type="compositionally biased region" description="Basic and acidic residues" evidence="8">
    <location>
        <begin position="122"/>
        <end position="146"/>
    </location>
</feature>
<dbReference type="Gene3D" id="1.10.10.60">
    <property type="entry name" value="Homeodomain-like"/>
    <property type="match status" value="1"/>
</dbReference>
<dbReference type="FunFam" id="1.10.10.60:FF:000171">
    <property type="entry name" value="Homeobox transcription factor"/>
    <property type="match status" value="1"/>
</dbReference>
<feature type="compositionally biased region" description="Polar residues" evidence="8">
    <location>
        <begin position="255"/>
        <end position="291"/>
    </location>
</feature>
<dbReference type="PROSITE" id="PS50071">
    <property type="entry name" value="HOMEOBOX_2"/>
    <property type="match status" value="1"/>
</dbReference>
<accession>A0A093VMD7</accession>
<evidence type="ECO:0000256" key="6">
    <source>
        <dbReference type="PROSITE-ProRule" id="PRU00108"/>
    </source>
</evidence>
<protein>
    <submittedName>
        <fullName evidence="10">Homeobox-leucine zipper protein ATHB-23</fullName>
    </submittedName>
</protein>
<dbReference type="Pfam" id="PF00046">
    <property type="entry name" value="Homeodomain"/>
    <property type="match status" value="1"/>
</dbReference>
<evidence type="ECO:0000256" key="4">
    <source>
        <dbReference type="ARBA" id="ARBA00023155"/>
    </source>
</evidence>
<dbReference type="GO" id="GO:0003677">
    <property type="term" value="F:DNA binding"/>
    <property type="evidence" value="ECO:0007669"/>
    <property type="project" value="UniProtKB-UniRule"/>
</dbReference>
<keyword evidence="5 6" id="KW-0539">Nucleus</keyword>
<dbReference type="eggNOG" id="ENOG502RC6G">
    <property type="taxonomic scope" value="Eukaryota"/>
</dbReference>
<dbReference type="PANTHER" id="PTHR24341:SF6">
    <property type="entry name" value="HOMEOBOX PROTEIN INVECTED"/>
    <property type="match status" value="1"/>
</dbReference>
<evidence type="ECO:0000256" key="1">
    <source>
        <dbReference type="ARBA" id="ARBA00004123"/>
    </source>
</evidence>
<dbReference type="InterPro" id="IPR009057">
    <property type="entry name" value="Homeodomain-like_sf"/>
</dbReference>
<feature type="region of interest" description="Disordered" evidence="8">
    <location>
        <begin position="642"/>
        <end position="672"/>
    </location>
</feature>
<dbReference type="InterPro" id="IPR001356">
    <property type="entry name" value="HD"/>
</dbReference>
<dbReference type="CDD" id="cd00086">
    <property type="entry name" value="homeodomain"/>
    <property type="match status" value="1"/>
</dbReference>
<comment type="subcellular location">
    <subcellularLocation>
        <location evidence="1 6 7">Nucleus</location>
    </subcellularLocation>
</comment>
<proteinExistence type="inferred from homology"/>
<evidence type="ECO:0000256" key="3">
    <source>
        <dbReference type="ARBA" id="ARBA00023125"/>
    </source>
</evidence>
<keyword evidence="3 6" id="KW-0238">DNA-binding</keyword>
<comment type="similarity">
    <text evidence="2">Belongs to the engrailed homeobox family.</text>
</comment>
<dbReference type="InterPro" id="IPR050720">
    <property type="entry name" value="Engrailed_Homeobox_TFs"/>
</dbReference>
<keyword evidence="4 6" id="KW-0371">Homeobox</keyword>
<evidence type="ECO:0000256" key="7">
    <source>
        <dbReference type="RuleBase" id="RU000682"/>
    </source>
</evidence>
<organism evidence="10">
    <name type="scientific">Talaromyces marneffei PM1</name>
    <dbReference type="NCBI Taxonomy" id="1077442"/>
    <lineage>
        <taxon>Eukaryota</taxon>
        <taxon>Fungi</taxon>
        <taxon>Dikarya</taxon>
        <taxon>Ascomycota</taxon>
        <taxon>Pezizomycotina</taxon>
        <taxon>Eurotiomycetes</taxon>
        <taxon>Eurotiomycetidae</taxon>
        <taxon>Eurotiales</taxon>
        <taxon>Trichocomaceae</taxon>
        <taxon>Talaromyces</taxon>
        <taxon>Talaromyces sect. Talaromyces</taxon>
    </lineage>
</organism>
<dbReference type="AlphaFoldDB" id="A0A093VMD7"/>